<dbReference type="CDD" id="cd05403">
    <property type="entry name" value="NT_KNTase_like"/>
    <property type="match status" value="1"/>
</dbReference>
<dbReference type="PANTHER" id="PTHR43852:SF3">
    <property type="entry name" value="NUCLEOTIDYLTRANSFERASE"/>
    <property type="match status" value="1"/>
</dbReference>
<dbReference type="InterPro" id="IPR052930">
    <property type="entry name" value="TA_antitoxin_MntA"/>
</dbReference>
<dbReference type="InterPro" id="IPR043519">
    <property type="entry name" value="NT_sf"/>
</dbReference>
<dbReference type="Pfam" id="PF18765">
    <property type="entry name" value="Polbeta"/>
    <property type="match status" value="1"/>
</dbReference>
<evidence type="ECO:0000313" key="3">
    <source>
        <dbReference type="EMBL" id="MFD1648007.1"/>
    </source>
</evidence>
<name>A0ABD6DP40_9EURY</name>
<dbReference type="InterPro" id="IPR041633">
    <property type="entry name" value="Polbeta"/>
</dbReference>
<dbReference type="Proteomes" id="UP001597034">
    <property type="component" value="Unassembled WGS sequence"/>
</dbReference>
<feature type="region of interest" description="Disordered" evidence="1">
    <location>
        <begin position="137"/>
        <end position="161"/>
    </location>
</feature>
<comment type="caution">
    <text evidence="3">The sequence shown here is derived from an EMBL/GenBank/DDBJ whole genome shotgun (WGS) entry which is preliminary data.</text>
</comment>
<sequence length="161" mass="17298">MKNELPGDAEINLEALESSLREHPVRFAILFGSHATGEAHPSSDIDIAVELSGVQPSDPAFNDAFLGLSADLSETLQTDEVDLVEVHTVSPELADSILSNGVILVGDERIASSRLRELAKKRSKSKSPRERLDTAISNINAHLDDDTDSQVPASGKLDSDQ</sequence>
<organism evidence="3 4">
    <name type="scientific">Haloarchaeobius litoreus</name>
    <dbReference type="NCBI Taxonomy" id="755306"/>
    <lineage>
        <taxon>Archaea</taxon>
        <taxon>Methanobacteriati</taxon>
        <taxon>Methanobacteriota</taxon>
        <taxon>Stenosarchaea group</taxon>
        <taxon>Halobacteria</taxon>
        <taxon>Halobacteriales</taxon>
        <taxon>Halorubellaceae</taxon>
        <taxon>Haloarchaeobius</taxon>
    </lineage>
</organism>
<evidence type="ECO:0000313" key="4">
    <source>
        <dbReference type="Proteomes" id="UP001597034"/>
    </source>
</evidence>
<dbReference type="SUPFAM" id="SSF81301">
    <property type="entry name" value="Nucleotidyltransferase"/>
    <property type="match status" value="1"/>
</dbReference>
<dbReference type="AlphaFoldDB" id="A0ABD6DP40"/>
<evidence type="ECO:0000259" key="2">
    <source>
        <dbReference type="Pfam" id="PF18765"/>
    </source>
</evidence>
<dbReference type="Gene3D" id="3.30.460.10">
    <property type="entry name" value="Beta Polymerase, domain 2"/>
    <property type="match status" value="1"/>
</dbReference>
<accession>A0ABD6DP40</accession>
<proteinExistence type="predicted"/>
<gene>
    <name evidence="3" type="ORF">ACFSBL_20170</name>
</gene>
<keyword evidence="4" id="KW-1185">Reference proteome</keyword>
<dbReference type="EMBL" id="JBHUDO010000004">
    <property type="protein sequence ID" value="MFD1648007.1"/>
    <property type="molecule type" value="Genomic_DNA"/>
</dbReference>
<reference evidence="3 4" key="1">
    <citation type="journal article" date="2019" name="Int. J. Syst. Evol. Microbiol.">
        <title>The Global Catalogue of Microorganisms (GCM) 10K type strain sequencing project: providing services to taxonomists for standard genome sequencing and annotation.</title>
        <authorList>
            <consortium name="The Broad Institute Genomics Platform"/>
            <consortium name="The Broad Institute Genome Sequencing Center for Infectious Disease"/>
            <person name="Wu L."/>
            <person name="Ma J."/>
        </authorList>
    </citation>
    <scope>NUCLEOTIDE SEQUENCE [LARGE SCALE GENOMIC DNA]</scope>
    <source>
        <strain evidence="3 4">CGMCC 1.10390</strain>
    </source>
</reference>
<evidence type="ECO:0000256" key="1">
    <source>
        <dbReference type="SAM" id="MobiDB-lite"/>
    </source>
</evidence>
<feature type="domain" description="Polymerase beta nucleotidyltransferase" evidence="2">
    <location>
        <begin position="16"/>
        <end position="107"/>
    </location>
</feature>
<dbReference type="RefSeq" id="WP_256401995.1">
    <property type="nucleotide sequence ID" value="NZ_JANHJR010000004.1"/>
</dbReference>
<dbReference type="PANTHER" id="PTHR43852">
    <property type="entry name" value="NUCLEOTIDYLTRANSFERASE"/>
    <property type="match status" value="1"/>
</dbReference>
<dbReference type="NCBIfam" id="NF047752">
    <property type="entry name" value="MntA_antitoxin"/>
    <property type="match status" value="1"/>
</dbReference>
<protein>
    <submittedName>
        <fullName evidence="3">Nucleotidyltransferase family protein</fullName>
    </submittedName>
</protein>